<gene>
    <name evidence="2" type="ORF">SLS62_010201</name>
</gene>
<evidence type="ECO:0000256" key="1">
    <source>
        <dbReference type="SAM" id="MobiDB-lite"/>
    </source>
</evidence>
<evidence type="ECO:0000313" key="3">
    <source>
        <dbReference type="Proteomes" id="UP001320420"/>
    </source>
</evidence>
<feature type="compositionally biased region" description="Acidic residues" evidence="1">
    <location>
        <begin position="60"/>
        <end position="73"/>
    </location>
</feature>
<sequence length="85" mass="9182">MCRLVTFAGSCTRCGESYTWHELTQELSCLEAKNNDCFGSCSSGVEEAEHALDQECDGCEGEDEGVADVEGGEGEDKRKVLVNNV</sequence>
<reference evidence="2 3" key="1">
    <citation type="submission" date="2024-02" db="EMBL/GenBank/DDBJ databases">
        <title>De novo assembly and annotation of 12 fungi associated with fruit tree decline syndrome in Ontario, Canada.</title>
        <authorList>
            <person name="Sulman M."/>
            <person name="Ellouze W."/>
            <person name="Ilyukhin E."/>
        </authorList>
    </citation>
    <scope>NUCLEOTIDE SEQUENCE [LARGE SCALE GENOMIC DNA]</scope>
    <source>
        <strain evidence="2 3">M11/M66-122</strain>
    </source>
</reference>
<proteinExistence type="predicted"/>
<comment type="caution">
    <text evidence="2">The sequence shown here is derived from an EMBL/GenBank/DDBJ whole genome shotgun (WGS) entry which is preliminary data.</text>
</comment>
<accession>A0AAN9YHQ3</accession>
<protein>
    <submittedName>
        <fullName evidence="2">Uncharacterized protein</fullName>
    </submittedName>
</protein>
<feature type="region of interest" description="Disordered" evidence="1">
    <location>
        <begin position="60"/>
        <end position="85"/>
    </location>
</feature>
<dbReference type="Proteomes" id="UP001320420">
    <property type="component" value="Unassembled WGS sequence"/>
</dbReference>
<evidence type="ECO:0000313" key="2">
    <source>
        <dbReference type="EMBL" id="KAK7744411.1"/>
    </source>
</evidence>
<dbReference type="EMBL" id="JAKJXP020000120">
    <property type="protein sequence ID" value="KAK7744411.1"/>
    <property type="molecule type" value="Genomic_DNA"/>
</dbReference>
<keyword evidence="3" id="KW-1185">Reference proteome</keyword>
<dbReference type="AlphaFoldDB" id="A0AAN9YHQ3"/>
<name>A0AAN9YHQ3_9PEZI</name>
<organism evidence="2 3">
    <name type="scientific">Diatrype stigma</name>
    <dbReference type="NCBI Taxonomy" id="117547"/>
    <lineage>
        <taxon>Eukaryota</taxon>
        <taxon>Fungi</taxon>
        <taxon>Dikarya</taxon>
        <taxon>Ascomycota</taxon>
        <taxon>Pezizomycotina</taxon>
        <taxon>Sordariomycetes</taxon>
        <taxon>Xylariomycetidae</taxon>
        <taxon>Xylariales</taxon>
        <taxon>Diatrypaceae</taxon>
        <taxon>Diatrype</taxon>
    </lineage>
</organism>